<dbReference type="eggNOG" id="ENOG502QQKA">
    <property type="taxonomic scope" value="Eukaryota"/>
</dbReference>
<evidence type="ECO:0000256" key="5">
    <source>
        <dbReference type="ARBA" id="ARBA00023180"/>
    </source>
</evidence>
<dbReference type="AlphaFoldDB" id="C7Z825"/>
<comment type="cofactor">
    <cofactor evidence="1">
        <name>Cu(2+)</name>
        <dbReference type="ChEBI" id="CHEBI:29036"/>
    </cofactor>
</comment>
<dbReference type="GO" id="GO:0046872">
    <property type="term" value="F:metal ion binding"/>
    <property type="evidence" value="ECO:0007669"/>
    <property type="project" value="UniProtKB-KW"/>
</dbReference>
<name>C7Z825_FUSV7</name>
<dbReference type="PANTHER" id="PTHR36575:SF2">
    <property type="entry name" value="CHITIN-BINDING TYPE-4 DOMAIN-CONTAINING PROTEIN-RELATED"/>
    <property type="match status" value="1"/>
</dbReference>
<dbReference type="PANTHER" id="PTHR36575">
    <property type="entry name" value="BINDING PROTEIN, PUTATIVE (AFU_ORTHOLOGUE AFUA_1G14430)-RELATED"/>
    <property type="match status" value="1"/>
</dbReference>
<dbReference type="Proteomes" id="UP000005206">
    <property type="component" value="Chromosome 4"/>
</dbReference>
<dbReference type="Pfam" id="PF03067">
    <property type="entry name" value="LPMO_10"/>
    <property type="match status" value="1"/>
</dbReference>
<dbReference type="GeneID" id="9672407"/>
<gene>
    <name evidence="9" type="ORF">NECHADRAFT_8620</name>
</gene>
<proteinExistence type="inferred from homology"/>
<dbReference type="InterPro" id="IPR004302">
    <property type="entry name" value="Cellulose/chitin-bd_N"/>
</dbReference>
<keyword evidence="5" id="KW-0325">Glycoprotein</keyword>
<evidence type="ECO:0000313" key="9">
    <source>
        <dbReference type="EMBL" id="EEU39793.1"/>
    </source>
</evidence>
<accession>C7Z825</accession>
<evidence type="ECO:0000256" key="2">
    <source>
        <dbReference type="ARBA" id="ARBA00022723"/>
    </source>
</evidence>
<comment type="similarity">
    <text evidence="6">Belongs to the polysaccharide monooxygenase AA13 family.</text>
</comment>
<evidence type="ECO:0000256" key="7">
    <source>
        <dbReference type="SAM" id="MobiDB-lite"/>
    </source>
</evidence>
<feature type="compositionally biased region" description="Low complexity" evidence="7">
    <location>
        <begin position="189"/>
        <end position="210"/>
    </location>
</feature>
<dbReference type="InterPro" id="IPR052282">
    <property type="entry name" value="Starch-active_LPMO"/>
</dbReference>
<dbReference type="KEGG" id="nhe:NECHADRAFT_8620"/>
<dbReference type="OrthoDB" id="120613at2759"/>
<evidence type="ECO:0000256" key="3">
    <source>
        <dbReference type="ARBA" id="ARBA00023008"/>
    </source>
</evidence>
<dbReference type="InParanoid" id="C7Z825"/>
<keyword evidence="3" id="KW-0186">Copper</keyword>
<keyword evidence="10" id="KW-1185">Reference proteome</keyword>
<keyword evidence="4" id="KW-1015">Disulfide bond</keyword>
<organism evidence="9 10">
    <name type="scientific">Fusarium vanettenii (strain ATCC MYA-4622 / CBS 123669 / FGSC 9596 / NRRL 45880 / 77-13-4)</name>
    <name type="common">Fusarium solani subsp. pisi</name>
    <dbReference type="NCBI Taxonomy" id="660122"/>
    <lineage>
        <taxon>Eukaryota</taxon>
        <taxon>Fungi</taxon>
        <taxon>Dikarya</taxon>
        <taxon>Ascomycota</taxon>
        <taxon>Pezizomycotina</taxon>
        <taxon>Sordariomycetes</taxon>
        <taxon>Hypocreomycetidae</taxon>
        <taxon>Hypocreales</taxon>
        <taxon>Nectriaceae</taxon>
        <taxon>Fusarium</taxon>
        <taxon>Fusarium solani species complex</taxon>
        <taxon>Fusarium vanettenii</taxon>
    </lineage>
</organism>
<dbReference type="OMA" id="SCIDFTM"/>
<keyword evidence="2" id="KW-0479">Metal-binding</keyword>
<dbReference type="RefSeq" id="XP_003045506.1">
    <property type="nucleotide sequence ID" value="XM_003045460.1"/>
</dbReference>
<protein>
    <recommendedName>
        <fullName evidence="8">Chitin-binding type-4 domain-containing protein</fullName>
    </recommendedName>
</protein>
<feature type="domain" description="Chitin-binding type-4" evidence="8">
    <location>
        <begin position="12"/>
        <end position="178"/>
    </location>
</feature>
<dbReference type="VEuPathDB" id="FungiDB:NECHADRAFT_8620"/>
<evidence type="ECO:0000256" key="1">
    <source>
        <dbReference type="ARBA" id="ARBA00001973"/>
    </source>
</evidence>
<feature type="non-terminal residue" evidence="9">
    <location>
        <position position="210"/>
    </location>
</feature>
<sequence length="210" mass="21489">AALTLIPLVAAHGFVRSPPPRKPGDAFKAACGEQPFYQQSSDINGNVQGIFQVVGTGADSAKCNLWLCKGFQADDNTENVQTYSLGQEIDFDVNIAAPHTGYANVSVVKTSSNTVIGEPLIEFSNYASNAGVDANNTAFSVTLPSSLGGDCTTAGDCVLQWFWDAPDIDQTYESCVDFVVGSGSGSGNSGSSPSAPAASAPAAPAPAAST</sequence>
<dbReference type="HOGENOM" id="CLU_053021_2_0_1"/>
<evidence type="ECO:0000256" key="4">
    <source>
        <dbReference type="ARBA" id="ARBA00023157"/>
    </source>
</evidence>
<dbReference type="Gene3D" id="2.70.50.70">
    <property type="match status" value="1"/>
</dbReference>
<evidence type="ECO:0000256" key="6">
    <source>
        <dbReference type="ARBA" id="ARBA00034311"/>
    </source>
</evidence>
<evidence type="ECO:0000259" key="8">
    <source>
        <dbReference type="Pfam" id="PF03067"/>
    </source>
</evidence>
<reference evidence="9 10" key="1">
    <citation type="journal article" date="2009" name="PLoS Genet.">
        <title>The genome of Nectria haematococca: contribution of supernumerary chromosomes to gene expansion.</title>
        <authorList>
            <person name="Coleman J.J."/>
            <person name="Rounsley S.D."/>
            <person name="Rodriguez-Carres M."/>
            <person name="Kuo A."/>
            <person name="Wasmann C.C."/>
            <person name="Grimwood J."/>
            <person name="Schmutz J."/>
            <person name="Taga M."/>
            <person name="White G.J."/>
            <person name="Zhou S."/>
            <person name="Schwartz D.C."/>
            <person name="Freitag M."/>
            <person name="Ma L.J."/>
            <person name="Danchin E.G."/>
            <person name="Henrissat B."/>
            <person name="Coutinho P.M."/>
            <person name="Nelson D.R."/>
            <person name="Straney D."/>
            <person name="Napoli C.A."/>
            <person name="Barker B.M."/>
            <person name="Gribskov M."/>
            <person name="Rep M."/>
            <person name="Kroken S."/>
            <person name="Molnar I."/>
            <person name="Rensing C."/>
            <person name="Kennell J.C."/>
            <person name="Zamora J."/>
            <person name="Farman M.L."/>
            <person name="Selker E.U."/>
            <person name="Salamov A."/>
            <person name="Shapiro H."/>
            <person name="Pangilinan J."/>
            <person name="Lindquist E."/>
            <person name="Lamers C."/>
            <person name="Grigoriev I.V."/>
            <person name="Geiser D.M."/>
            <person name="Covert S.F."/>
            <person name="Temporini E."/>
            <person name="Vanetten H.D."/>
        </authorList>
    </citation>
    <scope>NUCLEOTIDE SEQUENCE [LARGE SCALE GENOMIC DNA]</scope>
    <source>
        <strain evidence="10">ATCC MYA-4622 / CBS 123669 / FGSC 9596 / NRRL 45880 / 77-13-4</strain>
    </source>
</reference>
<evidence type="ECO:0000313" key="10">
    <source>
        <dbReference type="Proteomes" id="UP000005206"/>
    </source>
</evidence>
<feature type="region of interest" description="Disordered" evidence="7">
    <location>
        <begin position="183"/>
        <end position="210"/>
    </location>
</feature>
<feature type="non-terminal residue" evidence="9">
    <location>
        <position position="1"/>
    </location>
</feature>
<dbReference type="EMBL" id="GG698911">
    <property type="protein sequence ID" value="EEU39793.1"/>
    <property type="molecule type" value="Genomic_DNA"/>
</dbReference>